<dbReference type="InterPro" id="IPR011621">
    <property type="entry name" value="Metal-dep_PHydrolase_7TM_intra"/>
</dbReference>
<dbReference type="InterPro" id="IPR003607">
    <property type="entry name" value="HD/PDEase_dom"/>
</dbReference>
<dbReference type="CDD" id="cd00077">
    <property type="entry name" value="HDc"/>
    <property type="match status" value="1"/>
</dbReference>
<comment type="caution">
    <text evidence="4">The sequence shown here is derived from an EMBL/GenBank/DDBJ whole genome shotgun (WGS) entry which is preliminary data.</text>
</comment>
<dbReference type="OrthoDB" id="9806952at2"/>
<dbReference type="Proteomes" id="UP000248132">
    <property type="component" value="Unassembled WGS sequence"/>
</dbReference>
<evidence type="ECO:0000256" key="2">
    <source>
        <dbReference type="SAM" id="Phobius"/>
    </source>
</evidence>
<name>A0A318XNZ8_9FIRM</name>
<dbReference type="PANTHER" id="PTHR36442">
    <property type="entry name" value="CYCLIC-DI-AMP PHOSPHODIESTERASE PGPH"/>
    <property type="match status" value="1"/>
</dbReference>
<organism evidence="4 5">
    <name type="scientific">Ruminiclostridium sufflavum DSM 19573</name>
    <dbReference type="NCBI Taxonomy" id="1121337"/>
    <lineage>
        <taxon>Bacteria</taxon>
        <taxon>Bacillati</taxon>
        <taxon>Bacillota</taxon>
        <taxon>Clostridia</taxon>
        <taxon>Eubacteriales</taxon>
        <taxon>Oscillospiraceae</taxon>
        <taxon>Ruminiclostridium</taxon>
    </lineage>
</organism>
<keyword evidence="5" id="KW-1185">Reference proteome</keyword>
<feature type="transmembrane region" description="Helical" evidence="2">
    <location>
        <begin position="448"/>
        <end position="469"/>
    </location>
</feature>
<dbReference type="PANTHER" id="PTHR36442:SF1">
    <property type="entry name" value="CYCLIC-DI-AMP PHOSPHODIESTERASE PGPH"/>
    <property type="match status" value="1"/>
</dbReference>
<feature type="transmembrane region" description="Helical" evidence="2">
    <location>
        <begin position="291"/>
        <end position="313"/>
    </location>
</feature>
<dbReference type="PROSITE" id="PS51831">
    <property type="entry name" value="HD"/>
    <property type="match status" value="1"/>
</dbReference>
<dbReference type="InterPro" id="IPR052722">
    <property type="entry name" value="PgpH_phosphodiesterase"/>
</dbReference>
<dbReference type="Pfam" id="PF07697">
    <property type="entry name" value="7TMR-HDED"/>
    <property type="match status" value="1"/>
</dbReference>
<evidence type="ECO:0000259" key="3">
    <source>
        <dbReference type="PROSITE" id="PS51831"/>
    </source>
</evidence>
<evidence type="ECO:0000313" key="5">
    <source>
        <dbReference type="Proteomes" id="UP000248132"/>
    </source>
</evidence>
<dbReference type="RefSeq" id="WP_110461448.1">
    <property type="nucleotide sequence ID" value="NZ_QKMR01000006.1"/>
</dbReference>
<dbReference type="Gene3D" id="1.10.3210.10">
    <property type="entry name" value="Hypothetical protein af1432"/>
    <property type="match status" value="1"/>
</dbReference>
<keyword evidence="2" id="KW-1133">Transmembrane helix</keyword>
<dbReference type="InterPro" id="IPR006675">
    <property type="entry name" value="HDIG_dom"/>
</dbReference>
<dbReference type="Pfam" id="PF07698">
    <property type="entry name" value="7TM-7TMR_HD"/>
    <property type="match status" value="1"/>
</dbReference>
<feature type="transmembrane region" description="Helical" evidence="2">
    <location>
        <begin position="391"/>
        <end position="409"/>
    </location>
</feature>
<accession>A0A318XNZ8</accession>
<keyword evidence="2" id="KW-0812">Transmembrane</keyword>
<feature type="coiled-coil region" evidence="1">
    <location>
        <begin position="133"/>
        <end position="160"/>
    </location>
</feature>
<feature type="transmembrane region" description="Helical" evidence="2">
    <location>
        <begin position="350"/>
        <end position="379"/>
    </location>
</feature>
<dbReference type="SUPFAM" id="SSF109604">
    <property type="entry name" value="HD-domain/PDEase-like"/>
    <property type="match status" value="1"/>
</dbReference>
<sequence length="750" mass="84092">MKKTKKSNKLSKITKNFTVQRFFMVIVTVLIAFIIIETGAQPTRYKLNAGDVSTNDIVAPREVVNEVLTEENRISARDNVEQVYKEDTQAFIQVIYKKDDFFKAVSTARLSVEKKMKELGLSPGSKNYNQYLKEAEEAAQESLANKLKELSVQLSEEQTAYLVSRVSDSETEAFEVLTKQLISQSMSEVITQSNLDIHIQNLRNSYNNEQGISDELKDIGGQLAGSILRPNQVIDNEATEKKRQDAYNNEANIVKIKKGSRVISFGDIVTMDKLKILEELNLLETKERYDYLFSLGIFVTLLFLTGIAAVFLRKYNKKIYKSRKELFLLCLIVIIMLVLARYLFPFYGGLIIPIFVGTMLISILLNFELAVVINCVLTVCISLMLKGDYKFLYMGLVCGAISAFLVTKAHQRSRLSMNGVLLGLINAVFIVFINFIEKSDAATILKESAAVFLNGIVSMILTIGLLPFLESAFGIVTPLKLLEISNPNHPLLKRLLMEAPGTYHHSLMVGNLAEVATEDLGGNALLARAGAYFHDVGKLKRPDFFSENQLSENPHERMAPNVSTVVIKAHTVDGAEIAAKYKLPPVIKDIIKQHHGTTLVAYFYYKAKKSESGDEVKQEDYRYEGPKPQTREAAIVMLSDSVEAAVRSMSNKTEEKIEALIRKIIKDKLDDGQLNRCPLTLADLDTIANSFMKVLSGYFHAREQYPEIRELLKKDVFIEAKGEYNIGQAQNNGTIFEEGKKDGGAKVDNN</sequence>
<reference evidence="4 5" key="1">
    <citation type="submission" date="2018-06" db="EMBL/GenBank/DDBJ databases">
        <title>Genomic Encyclopedia of Type Strains, Phase I: the one thousand microbial genomes (KMG-I) project.</title>
        <authorList>
            <person name="Kyrpides N."/>
        </authorList>
    </citation>
    <scope>NUCLEOTIDE SEQUENCE [LARGE SCALE GENOMIC DNA]</scope>
    <source>
        <strain evidence="4 5">DSM 19573</strain>
    </source>
</reference>
<dbReference type="NCBIfam" id="TIGR00277">
    <property type="entry name" value="HDIG"/>
    <property type="match status" value="1"/>
</dbReference>
<feature type="transmembrane region" description="Helical" evidence="2">
    <location>
        <begin position="325"/>
        <end position="344"/>
    </location>
</feature>
<feature type="domain" description="HD" evidence="3">
    <location>
        <begin position="502"/>
        <end position="645"/>
    </location>
</feature>
<dbReference type="InterPro" id="IPR006674">
    <property type="entry name" value="HD_domain"/>
</dbReference>
<evidence type="ECO:0000256" key="1">
    <source>
        <dbReference type="SAM" id="Coils"/>
    </source>
</evidence>
<evidence type="ECO:0000313" key="4">
    <source>
        <dbReference type="EMBL" id="PYG88556.1"/>
    </source>
</evidence>
<protein>
    <recommendedName>
        <fullName evidence="3">HD domain-containing protein</fullName>
    </recommendedName>
</protein>
<dbReference type="Pfam" id="PF01966">
    <property type="entry name" value="HD"/>
    <property type="match status" value="1"/>
</dbReference>
<dbReference type="EMBL" id="QKMR01000006">
    <property type="protein sequence ID" value="PYG88556.1"/>
    <property type="molecule type" value="Genomic_DNA"/>
</dbReference>
<keyword evidence="1" id="KW-0175">Coiled coil</keyword>
<feature type="transmembrane region" description="Helical" evidence="2">
    <location>
        <begin position="21"/>
        <end position="40"/>
    </location>
</feature>
<proteinExistence type="predicted"/>
<feature type="transmembrane region" description="Helical" evidence="2">
    <location>
        <begin position="415"/>
        <end position="436"/>
    </location>
</feature>
<dbReference type="AlphaFoldDB" id="A0A318XNZ8"/>
<gene>
    <name evidence="4" type="ORF">LY28_01407</name>
</gene>
<dbReference type="InterPro" id="IPR011624">
    <property type="entry name" value="Metal-dep_PHydrolase_7TM_extra"/>
</dbReference>
<dbReference type="SMART" id="SM00471">
    <property type="entry name" value="HDc"/>
    <property type="match status" value="1"/>
</dbReference>
<keyword evidence="2" id="KW-0472">Membrane</keyword>